<organism evidence="1">
    <name type="scientific">Pundamilia nyererei</name>
    <dbReference type="NCBI Taxonomy" id="303518"/>
    <lineage>
        <taxon>Eukaryota</taxon>
        <taxon>Metazoa</taxon>
        <taxon>Chordata</taxon>
        <taxon>Craniata</taxon>
        <taxon>Vertebrata</taxon>
        <taxon>Euteleostomi</taxon>
        <taxon>Actinopterygii</taxon>
        <taxon>Neopterygii</taxon>
        <taxon>Teleostei</taxon>
        <taxon>Neoteleostei</taxon>
        <taxon>Acanthomorphata</taxon>
        <taxon>Ovalentaria</taxon>
        <taxon>Cichlomorphae</taxon>
        <taxon>Cichliformes</taxon>
        <taxon>Cichlidae</taxon>
        <taxon>African cichlids</taxon>
        <taxon>Pseudocrenilabrinae</taxon>
        <taxon>Haplochromini</taxon>
        <taxon>Pundamilia</taxon>
    </lineage>
</organism>
<sequence length="216" mass="25133">MTISRQTHANMFFSAGLSRKLKKLAKSKECLLVRRWLPSIRNHVYWSATTSTSAPEKVAKWKSLVNHIQNVHTHDDPLFPTCAHPNRVSMDPNSVALHKLKKLLLNKRILADVGKLSHDHQASTLERFHWLVRRFAPKNVAFPFVGVLCRGHRRLTHTQRREYVSELMKLLFEDVFKEPSTYVDELKRIPVPDDLRPSAVIEFVSKQLKYDFLAFK</sequence>
<protein>
    <submittedName>
        <fullName evidence="1">Uncharacterized protein</fullName>
    </submittedName>
</protein>
<dbReference type="Ensembl" id="ENSPNYT00000014974.1">
    <property type="protein sequence ID" value="ENSPNYP00000014605.1"/>
    <property type="gene ID" value="ENSPNYG00000011061.1"/>
</dbReference>
<name>A0A3B4FVF4_9CICH</name>
<proteinExistence type="predicted"/>
<reference evidence="1" key="1">
    <citation type="submission" date="2023-09" db="UniProtKB">
        <authorList>
            <consortium name="Ensembl"/>
        </authorList>
    </citation>
    <scope>IDENTIFICATION</scope>
</reference>
<dbReference type="GeneTree" id="ENSGT00940000163969"/>
<evidence type="ECO:0000313" key="1">
    <source>
        <dbReference type="Ensembl" id="ENSPNYP00000014605.1"/>
    </source>
</evidence>
<dbReference type="PANTHER" id="PTHR31751">
    <property type="entry name" value="SI:CH211-108C17.2-RELATED-RELATED"/>
    <property type="match status" value="1"/>
</dbReference>
<dbReference type="AlphaFoldDB" id="A0A3B4FVF4"/>
<accession>A0A3B4FVF4</accession>
<dbReference type="PANTHER" id="PTHR31751:SF44">
    <property type="entry name" value="SI:CH211-211K8.4-RELATED"/>
    <property type="match status" value="1"/>
</dbReference>